<feature type="domain" description="GSCFA" evidence="1">
    <location>
        <begin position="41"/>
        <end position="310"/>
    </location>
</feature>
<proteinExistence type="predicted"/>
<organism evidence="2 3">
    <name type="scientific">Shinella pollutisoli</name>
    <dbReference type="NCBI Taxonomy" id="2250594"/>
    <lineage>
        <taxon>Bacteria</taxon>
        <taxon>Pseudomonadati</taxon>
        <taxon>Pseudomonadota</taxon>
        <taxon>Alphaproteobacteria</taxon>
        <taxon>Hyphomicrobiales</taxon>
        <taxon>Rhizobiaceae</taxon>
        <taxon>Shinella</taxon>
    </lineage>
</organism>
<dbReference type="InterPro" id="IPR014982">
    <property type="entry name" value="GSCFA"/>
</dbReference>
<dbReference type="GO" id="GO:0016787">
    <property type="term" value="F:hydrolase activity"/>
    <property type="evidence" value="ECO:0007669"/>
    <property type="project" value="UniProtKB-KW"/>
</dbReference>
<protein>
    <submittedName>
        <fullName evidence="2">GSCFA domain-containing protein</fullName>
        <ecNumber evidence="2">3.1.-.-</ecNumber>
    </submittedName>
</protein>
<reference evidence="3" key="1">
    <citation type="journal article" date="2019" name="Int. J. Syst. Evol. Microbiol.">
        <title>The Global Catalogue of Microorganisms (GCM) 10K type strain sequencing project: providing services to taxonomists for standard genome sequencing and annotation.</title>
        <authorList>
            <consortium name="The Broad Institute Genomics Platform"/>
            <consortium name="The Broad Institute Genome Sequencing Center for Infectious Disease"/>
            <person name="Wu L."/>
            <person name="Ma J."/>
        </authorList>
    </citation>
    <scope>NUCLEOTIDE SEQUENCE [LARGE SCALE GENOMIC DNA]</scope>
    <source>
        <strain evidence="3">KCTC 52677</strain>
    </source>
</reference>
<dbReference type="EC" id="3.1.-.-" evidence="2"/>
<evidence type="ECO:0000313" key="3">
    <source>
        <dbReference type="Proteomes" id="UP001595377"/>
    </source>
</evidence>
<keyword evidence="2" id="KW-0378">Hydrolase</keyword>
<dbReference type="Pfam" id="PF08885">
    <property type="entry name" value="GSCFA"/>
    <property type="match status" value="1"/>
</dbReference>
<keyword evidence="3" id="KW-1185">Reference proteome</keyword>
<comment type="caution">
    <text evidence="2">The sequence shown here is derived from an EMBL/GenBank/DDBJ whole genome shotgun (WGS) entry which is preliminary data.</text>
</comment>
<sequence length="349" mass="39242">MSHPYKSQPSKAFWKSAVADRSPFDLADLYEKKFDILPEDRIATGGSCFAQHIGKRMQRSGFAYMDAEPAPRLLPRAMHADFGYGVYSARYGNLYTAAQLNQLYDRAFGTFSPADDIWETRGRWYDAFRPNIEKNGFESRDEVVAARDTHYAAVRRLFTEANIYVFTLGLTEAWVSKRDGAVYPTCPGTIAGTFDEARYAFRNFTAAEVIADLRAFIGKVRAINPTIRILLTVSPVALAATATRRHVLPATIYSKSVLRAAAGELSETHDFIDYFPSFEIISSHPMRGMFFEPGMREVNPAGVDFVMSHFFKVHSPPPRVKGEGRPARVRKAHRDEIVCEEAVLEAWAS</sequence>
<evidence type="ECO:0000313" key="2">
    <source>
        <dbReference type="EMBL" id="MFC3074974.1"/>
    </source>
</evidence>
<gene>
    <name evidence="2" type="ORF">ACFOHH_17825</name>
</gene>
<name>A0ABV7DKL7_9HYPH</name>
<dbReference type="RefSeq" id="WP_257315639.1">
    <property type="nucleotide sequence ID" value="NZ_JANFDG010000013.1"/>
</dbReference>
<dbReference type="Proteomes" id="UP001595377">
    <property type="component" value="Unassembled WGS sequence"/>
</dbReference>
<evidence type="ECO:0000259" key="1">
    <source>
        <dbReference type="Pfam" id="PF08885"/>
    </source>
</evidence>
<accession>A0ABV7DKL7</accession>
<dbReference type="EMBL" id="JBHRSP010000029">
    <property type="protein sequence ID" value="MFC3074974.1"/>
    <property type="molecule type" value="Genomic_DNA"/>
</dbReference>